<dbReference type="AlphaFoldDB" id="A0AAE1DUD5"/>
<name>A0AAE1DUD5_9GAST</name>
<dbReference type="EMBL" id="JAWDGP010002489">
    <property type="protein sequence ID" value="KAK3782700.1"/>
    <property type="molecule type" value="Genomic_DNA"/>
</dbReference>
<feature type="compositionally biased region" description="Basic and acidic residues" evidence="1">
    <location>
        <begin position="669"/>
        <end position="684"/>
    </location>
</feature>
<accession>A0AAE1DUD5</accession>
<dbReference type="InterPro" id="IPR011993">
    <property type="entry name" value="PH-like_dom_sf"/>
</dbReference>
<dbReference type="InterPro" id="IPR001849">
    <property type="entry name" value="PH_domain"/>
</dbReference>
<evidence type="ECO:0000259" key="3">
    <source>
        <dbReference type="PROSITE" id="PS50010"/>
    </source>
</evidence>
<dbReference type="PANTHER" id="PTHR46857:SF2">
    <property type="entry name" value="F-BOX ONLY PROTEIN 16"/>
    <property type="match status" value="1"/>
</dbReference>
<feature type="compositionally biased region" description="Basic and acidic residues" evidence="1">
    <location>
        <begin position="710"/>
        <end position="724"/>
    </location>
</feature>
<feature type="domain" description="DH" evidence="3">
    <location>
        <begin position="785"/>
        <end position="974"/>
    </location>
</feature>
<protein>
    <submittedName>
        <fullName evidence="4">Uncharacterized protein</fullName>
    </submittedName>
</protein>
<keyword evidence="5" id="KW-1185">Reference proteome</keyword>
<feature type="compositionally biased region" description="Basic and acidic residues" evidence="1">
    <location>
        <begin position="732"/>
        <end position="741"/>
    </location>
</feature>
<organism evidence="4 5">
    <name type="scientific">Elysia crispata</name>
    <name type="common">lettuce slug</name>
    <dbReference type="NCBI Taxonomy" id="231223"/>
    <lineage>
        <taxon>Eukaryota</taxon>
        <taxon>Metazoa</taxon>
        <taxon>Spiralia</taxon>
        <taxon>Lophotrochozoa</taxon>
        <taxon>Mollusca</taxon>
        <taxon>Gastropoda</taxon>
        <taxon>Heterobranchia</taxon>
        <taxon>Euthyneura</taxon>
        <taxon>Panpulmonata</taxon>
        <taxon>Sacoglossa</taxon>
        <taxon>Placobranchoidea</taxon>
        <taxon>Plakobranchidae</taxon>
        <taxon>Elysia</taxon>
    </lineage>
</organism>
<dbReference type="SUPFAM" id="SSF50729">
    <property type="entry name" value="PH domain-like"/>
    <property type="match status" value="1"/>
</dbReference>
<dbReference type="InterPro" id="IPR036047">
    <property type="entry name" value="F-box-like_dom_sf"/>
</dbReference>
<dbReference type="SUPFAM" id="SSF48065">
    <property type="entry name" value="DBL homology domain (DH-domain)"/>
    <property type="match status" value="1"/>
</dbReference>
<dbReference type="InterPro" id="IPR052805">
    <property type="entry name" value="GEF_Ubiquitin-Prot_Reg"/>
</dbReference>
<dbReference type="CDD" id="cd00160">
    <property type="entry name" value="RhoGEF"/>
    <property type="match status" value="1"/>
</dbReference>
<dbReference type="InterPro" id="IPR001810">
    <property type="entry name" value="F-box_dom"/>
</dbReference>
<dbReference type="SMART" id="SM00256">
    <property type="entry name" value="FBOX"/>
    <property type="match status" value="1"/>
</dbReference>
<dbReference type="SMART" id="SM00325">
    <property type="entry name" value="RhoGEF"/>
    <property type="match status" value="1"/>
</dbReference>
<dbReference type="Proteomes" id="UP001283361">
    <property type="component" value="Unassembled WGS sequence"/>
</dbReference>
<comment type="caution">
    <text evidence="4">The sequence shown here is derived from an EMBL/GenBank/DDBJ whole genome shotgun (WGS) entry which is preliminary data.</text>
</comment>
<dbReference type="PROSITE" id="PS50010">
    <property type="entry name" value="DH_2"/>
    <property type="match status" value="1"/>
</dbReference>
<evidence type="ECO:0000313" key="5">
    <source>
        <dbReference type="Proteomes" id="UP001283361"/>
    </source>
</evidence>
<proteinExistence type="predicted"/>
<dbReference type="InterPro" id="IPR035899">
    <property type="entry name" value="DBL_dom_sf"/>
</dbReference>
<evidence type="ECO:0000256" key="1">
    <source>
        <dbReference type="SAM" id="MobiDB-lite"/>
    </source>
</evidence>
<dbReference type="InterPro" id="IPR025592">
    <property type="entry name" value="DUF4347"/>
</dbReference>
<dbReference type="Gene3D" id="1.20.1280.50">
    <property type="match status" value="1"/>
</dbReference>
<dbReference type="Pfam" id="PF12937">
    <property type="entry name" value="F-box-like"/>
    <property type="match status" value="1"/>
</dbReference>
<dbReference type="Pfam" id="PF14252">
    <property type="entry name" value="DUF4347"/>
    <property type="match status" value="1"/>
</dbReference>
<dbReference type="PANTHER" id="PTHR46857">
    <property type="entry name" value="EPITHELIAL CELL-TRANSFORMING SEQUENCE 2 ONCOGENE-LIKE"/>
    <property type="match status" value="1"/>
</dbReference>
<feature type="domain" description="PH" evidence="2">
    <location>
        <begin position="1035"/>
        <end position="1119"/>
    </location>
</feature>
<gene>
    <name evidence="4" type="ORF">RRG08_037703</name>
</gene>
<feature type="region of interest" description="Disordered" evidence="1">
    <location>
        <begin position="665"/>
        <end position="755"/>
    </location>
</feature>
<reference evidence="4" key="1">
    <citation type="journal article" date="2023" name="G3 (Bethesda)">
        <title>A reference genome for the long-term kleptoplast-retaining sea slug Elysia crispata morphotype clarki.</title>
        <authorList>
            <person name="Eastman K.E."/>
            <person name="Pendleton A.L."/>
            <person name="Shaikh M.A."/>
            <person name="Suttiyut T."/>
            <person name="Ogas R."/>
            <person name="Tomko P."/>
            <person name="Gavelis G."/>
            <person name="Widhalm J.R."/>
            <person name="Wisecaver J.H."/>
        </authorList>
    </citation>
    <scope>NUCLEOTIDE SEQUENCE</scope>
    <source>
        <strain evidence="4">ECLA1</strain>
    </source>
</reference>
<dbReference type="PROSITE" id="PS50003">
    <property type="entry name" value="PH_DOMAIN"/>
    <property type="match status" value="1"/>
</dbReference>
<dbReference type="Gene3D" id="1.20.900.10">
    <property type="entry name" value="Dbl homology (DH) domain"/>
    <property type="match status" value="1"/>
</dbReference>
<dbReference type="Gene3D" id="2.30.29.30">
    <property type="entry name" value="Pleckstrin-homology domain (PH domain)/Phosphotyrosine-binding domain (PTB)"/>
    <property type="match status" value="1"/>
</dbReference>
<dbReference type="InterPro" id="IPR000219">
    <property type="entry name" value="DH_dom"/>
</dbReference>
<dbReference type="GO" id="GO:0005085">
    <property type="term" value="F:guanyl-nucleotide exchange factor activity"/>
    <property type="evidence" value="ECO:0007669"/>
    <property type="project" value="InterPro"/>
</dbReference>
<evidence type="ECO:0000313" key="4">
    <source>
        <dbReference type="EMBL" id="KAK3782700.1"/>
    </source>
</evidence>
<evidence type="ECO:0000259" key="2">
    <source>
        <dbReference type="PROSITE" id="PS50003"/>
    </source>
</evidence>
<dbReference type="SUPFAM" id="SSF81383">
    <property type="entry name" value="F-box domain"/>
    <property type="match status" value="1"/>
</dbReference>
<dbReference type="Pfam" id="PF00621">
    <property type="entry name" value="RhoGEF"/>
    <property type="match status" value="1"/>
</dbReference>
<sequence>MATTNGMTKKKMKLQTRLPITENDSKVLGRPTTLRRDKALTSDKVQTLKLKTQNSAWTPINHKASNEQIFKERRDLVSHWFDMWSDSQRKRFLDVIFQQCSRSQYRFVQKWFDERVPMQHLDFTRVLPRFLSCYIFSFLEPKSLCRCAQVSWNWKFVSEQETIWMIKCVKLGWFLPYTPADNEYGAWKRHYVACIHTLDYHISGGRSASLDRAIKSRHSRPNSTHMSGRLSRADSRRLMDIRPPWQGPDFKPKDLIKTNQAAIGDLNANDPVRPKSDLVLHNKFGIKRSVPETTLASKSLDFEIGTESSNRKEKHRMLLAGEDYHLPRANKATLRDHLETANQQEKRLYDMINTDWMPPTASVMKSFRPAALNARSAQNGGNFTSTNPRVVIISSRVPAADILLDAVLFGVLPVVYEYEGTTAQSIVQQVETVLEGRNAQSIGLFCHNDEPGELKLAHGCSVNLVSLADPDDDQPRNFFEALANHILPVEMGGQFDIFVPLAASEEGMEMLVQLSVLTSMQFSSPTGLVGTYNHVNSEWLIPYESNKAPPTMYFCQGKLNVWSNVAEQAQEAIAETRACMEPYFDRVHRTISAQLTGQLVFDVLAQTDIVGVNNITDVLKDGLLALGETTTTQPLKFLGRYLLERAGIATENMGLTTKSARGLSQHLDQNGEKEDADEYENKENFEDEDERQDGAMTARTDRTEEDGEETRDQNEAEEERGEREVADDEENIKDSIQEKHKTQTGLTQTGREDSPMLDLSLRFGTMRANKSQRLTSEQFAEHPEKRTPVAFEILSSETQYMRILKAVQDVYVKPLKSALASNRPIISAQNVQIIFTDIMNIFKISRELEEDLRNRLADWDAPTSCLGDVFVRFNRKLKAYTNFTNNYEVILRAVERCKEQTPSFRAFLQRHERVPETRMLMLQEIFLLPVRRISEYVQLLTWFELHTPHTHADRQDLAHALNTLTELDRAMRECKTRMSRERELVSLTRKIINCPALLEANRYLVNHLDVAHLRPPTDSDLPEFRAFQEIAMLGLYLFNDALVITRRTSKHFPFSRAVEFNYKYETSMSLVRMKVVDIPDSKYVKNAFRMETPKQAWTCSAETGEQKFNWVSILERTLRGAIERK</sequence>